<keyword evidence="6" id="KW-0046">Antibiotic resistance</keyword>
<evidence type="ECO:0000259" key="8">
    <source>
        <dbReference type="PROSITE" id="PS50850"/>
    </source>
</evidence>
<evidence type="ECO:0000256" key="6">
    <source>
        <dbReference type="ARBA" id="ARBA00023251"/>
    </source>
</evidence>
<evidence type="ECO:0000256" key="1">
    <source>
        <dbReference type="ARBA" id="ARBA00004651"/>
    </source>
</evidence>
<sequence>MTGTRGRTVRPGLALCALTLAVSAVLLGSTILNVALPTMQRDLGASNTEQQWFLNSYTLTFAGFLLVGGSAGDRFGLRRLLVWGTAA</sequence>
<organism evidence="9 10">
    <name type="scientific">Streptomyces varsoviensis</name>
    <dbReference type="NCBI Taxonomy" id="67373"/>
    <lineage>
        <taxon>Bacteria</taxon>
        <taxon>Bacillati</taxon>
        <taxon>Actinomycetota</taxon>
        <taxon>Actinomycetes</taxon>
        <taxon>Kitasatosporales</taxon>
        <taxon>Streptomycetaceae</taxon>
        <taxon>Streptomyces</taxon>
    </lineage>
</organism>
<keyword evidence="4 7" id="KW-1133">Transmembrane helix</keyword>
<comment type="subcellular location">
    <subcellularLocation>
        <location evidence="1">Cell membrane</location>
        <topology evidence="1">Multi-pass membrane protein</topology>
    </subcellularLocation>
</comment>
<dbReference type="InterPro" id="IPR036259">
    <property type="entry name" value="MFS_trans_sf"/>
</dbReference>
<keyword evidence="3 7" id="KW-0812">Transmembrane</keyword>
<dbReference type="PANTHER" id="PTHR42718:SF9">
    <property type="entry name" value="MAJOR FACILITATOR SUPERFAMILY MULTIDRUG TRANSPORTER MFSC"/>
    <property type="match status" value="1"/>
</dbReference>
<dbReference type="PANTHER" id="PTHR42718">
    <property type="entry name" value="MAJOR FACILITATOR SUPERFAMILY MULTIDRUG TRANSPORTER MFSC"/>
    <property type="match status" value="1"/>
</dbReference>
<dbReference type="InterPro" id="IPR020846">
    <property type="entry name" value="MFS_dom"/>
</dbReference>
<feature type="transmembrane region" description="Helical" evidence="7">
    <location>
        <begin position="12"/>
        <end position="32"/>
    </location>
</feature>
<evidence type="ECO:0000256" key="4">
    <source>
        <dbReference type="ARBA" id="ARBA00022989"/>
    </source>
</evidence>
<dbReference type="EMBL" id="LGUT01004178">
    <property type="protein sequence ID" value="KOG58322.1"/>
    <property type="molecule type" value="Genomic_DNA"/>
</dbReference>
<proteinExistence type="predicted"/>
<dbReference type="Pfam" id="PF07690">
    <property type="entry name" value="MFS_1"/>
    <property type="match status" value="1"/>
</dbReference>
<evidence type="ECO:0000256" key="5">
    <source>
        <dbReference type="ARBA" id="ARBA00023136"/>
    </source>
</evidence>
<name>A0ABR5IT47_9ACTN</name>
<dbReference type="SUPFAM" id="SSF103473">
    <property type="entry name" value="MFS general substrate transporter"/>
    <property type="match status" value="1"/>
</dbReference>
<accession>A0ABR5IT47</accession>
<dbReference type="Proteomes" id="UP000037020">
    <property type="component" value="Unassembled WGS sequence"/>
</dbReference>
<protein>
    <recommendedName>
        <fullName evidence="8">Major facilitator superfamily (MFS) profile domain-containing protein</fullName>
    </recommendedName>
</protein>
<keyword evidence="10" id="KW-1185">Reference proteome</keyword>
<feature type="transmembrane region" description="Helical" evidence="7">
    <location>
        <begin position="52"/>
        <end position="71"/>
    </location>
</feature>
<feature type="non-terminal residue" evidence="9">
    <location>
        <position position="87"/>
    </location>
</feature>
<evidence type="ECO:0000256" key="3">
    <source>
        <dbReference type="ARBA" id="ARBA00022692"/>
    </source>
</evidence>
<reference evidence="9 10" key="1">
    <citation type="submission" date="2015-07" db="EMBL/GenBank/DDBJ databases">
        <authorList>
            <person name="Ju K.-S."/>
            <person name="Doroghazi J.R."/>
            <person name="Metcalf W.W."/>
        </authorList>
    </citation>
    <scope>NUCLEOTIDE SEQUENCE [LARGE SCALE GENOMIC DNA]</scope>
    <source>
        <strain evidence="9 10">NRRL B-3589</strain>
    </source>
</reference>
<dbReference type="InterPro" id="IPR011701">
    <property type="entry name" value="MFS"/>
</dbReference>
<keyword evidence="5 7" id="KW-0472">Membrane</keyword>
<evidence type="ECO:0000256" key="2">
    <source>
        <dbReference type="ARBA" id="ARBA00022448"/>
    </source>
</evidence>
<gene>
    <name evidence="9" type="ORF">ADK38_42925</name>
</gene>
<dbReference type="PROSITE" id="PS50850">
    <property type="entry name" value="MFS"/>
    <property type="match status" value="1"/>
</dbReference>
<comment type="caution">
    <text evidence="9">The sequence shown here is derived from an EMBL/GenBank/DDBJ whole genome shotgun (WGS) entry which is preliminary data.</text>
</comment>
<keyword evidence="2" id="KW-0813">Transport</keyword>
<feature type="domain" description="Major facilitator superfamily (MFS) profile" evidence="8">
    <location>
        <begin position="14"/>
        <end position="87"/>
    </location>
</feature>
<dbReference type="Gene3D" id="1.20.1720.10">
    <property type="entry name" value="Multidrug resistance protein D"/>
    <property type="match status" value="1"/>
</dbReference>
<evidence type="ECO:0000313" key="9">
    <source>
        <dbReference type="EMBL" id="KOG58322.1"/>
    </source>
</evidence>
<evidence type="ECO:0000256" key="7">
    <source>
        <dbReference type="SAM" id="Phobius"/>
    </source>
</evidence>
<evidence type="ECO:0000313" key="10">
    <source>
        <dbReference type="Proteomes" id="UP000037020"/>
    </source>
</evidence>